<dbReference type="PANTHER" id="PTHR13504:SF38">
    <property type="entry name" value="FIDO DOMAIN-CONTAINING PROTEIN"/>
    <property type="match status" value="1"/>
</dbReference>
<reference evidence="4 5" key="1">
    <citation type="journal article" date="2009" name="Stand. Genomic Sci.">
        <title>Complete genome sequence of Jonesia denitrificans type strain (Prevot 55134).</title>
        <authorList>
            <person name="Pukall R."/>
            <person name="Gehrich-Schroter G."/>
            <person name="Lapidus A."/>
            <person name="Nolan M."/>
            <person name="Glavina Del Rio T."/>
            <person name="Lucas S."/>
            <person name="Chen F."/>
            <person name="Tice H."/>
            <person name="Pitluck S."/>
            <person name="Cheng J.F."/>
            <person name="Copeland A."/>
            <person name="Saunders E."/>
            <person name="Brettin T."/>
            <person name="Detter J.C."/>
            <person name="Bruce D."/>
            <person name="Goodwin L."/>
            <person name="Pati A."/>
            <person name="Ivanova N."/>
            <person name="Mavromatis K."/>
            <person name="Ovchinnikova G."/>
            <person name="Chen A."/>
            <person name="Palaniappan K."/>
            <person name="Land M."/>
            <person name="Hauser L."/>
            <person name="Chang Y.J."/>
            <person name="Jeffries C.D."/>
            <person name="Chain P."/>
            <person name="Goker M."/>
            <person name="Bristow J."/>
            <person name="Eisen J.A."/>
            <person name="Markowitz V."/>
            <person name="Hugenholtz P."/>
            <person name="Kyrpides N.C."/>
            <person name="Klenk H.P."/>
            <person name="Han C."/>
        </authorList>
    </citation>
    <scope>NUCLEOTIDE SEQUENCE [LARGE SCALE GENOMIC DNA]</scope>
    <source>
        <strain evidence="5">ATCC 14870 / DSM 20603 / BCRC 15368 / CIP 55.134 / JCM 11481 / NBRC 15587 / NCTC 10816 / Prevot 55134</strain>
    </source>
</reference>
<evidence type="ECO:0000259" key="3">
    <source>
        <dbReference type="PROSITE" id="PS51459"/>
    </source>
</evidence>
<gene>
    <name evidence="4" type="ordered locus">Jden_0044</name>
</gene>
<dbReference type="OrthoDB" id="9813719at2"/>
<dbReference type="InterPro" id="IPR040198">
    <property type="entry name" value="Fido_containing"/>
</dbReference>
<organism evidence="4 5">
    <name type="scientific">Jonesia denitrificans (strain ATCC 14870 / DSM 20603 / BCRC 15368 / CIP 55.134 / JCM 11481 / NBRC 15587 / NCTC 10816 / Prevot 55134)</name>
    <name type="common">Listeria denitrificans</name>
    <dbReference type="NCBI Taxonomy" id="471856"/>
    <lineage>
        <taxon>Bacteria</taxon>
        <taxon>Bacillati</taxon>
        <taxon>Actinomycetota</taxon>
        <taxon>Actinomycetes</taxon>
        <taxon>Micrococcales</taxon>
        <taxon>Jonesiaceae</taxon>
        <taxon>Jonesia</taxon>
    </lineage>
</organism>
<evidence type="ECO:0000256" key="1">
    <source>
        <dbReference type="PIRSR" id="PIRSR640198-1"/>
    </source>
</evidence>
<dbReference type="STRING" id="471856.Jden_0044"/>
<dbReference type="PANTHER" id="PTHR13504">
    <property type="entry name" value="FIDO DOMAIN-CONTAINING PROTEIN DDB_G0283145"/>
    <property type="match status" value="1"/>
</dbReference>
<dbReference type="SUPFAM" id="SSF140931">
    <property type="entry name" value="Fic-like"/>
    <property type="match status" value="1"/>
</dbReference>
<dbReference type="InterPro" id="IPR036597">
    <property type="entry name" value="Fido-like_dom_sf"/>
</dbReference>
<sequence>MAPLSGSPHDADQRPIARIAVPAVGWEEHLWIPGPGEGFSRSELRRQTGRYQSAIPAQFSTWQCVLDSAVAADVDEATRALVAFDERVVRRLGTEGAVLGPMSAILLRTESASSSQIEQLTTSARQLSLAELAHRSTPHARLVVGNVRAMEAALQLAGALDVSAILAMHSALLEHQRDMAEHAGRLREVVVWIGPGHAGPLRADFVAPQPHRVEGALADLVAFIGRVDIPPLVQIAIAHAQFETIHPFVDGNGRTGRALVNALLRSYGLVSHVTAPLSGGLLRRTTDYFEALQAFRRGDAGPIVAAFAQAARFAAHRGDLLVDALVTELHNSRSLLVGLRPQATAWRVLPLLVGQPVINNEYVMTALGVGKVTAQRAVDALVDRTVIRECTGQARHRVWQHDGFLGILDAFAAELKRAR</sequence>
<dbReference type="InterPro" id="IPR003812">
    <property type="entry name" value="Fido"/>
</dbReference>
<dbReference type="RefSeq" id="WP_012805828.1">
    <property type="nucleotide sequence ID" value="NC_013174.1"/>
</dbReference>
<protein>
    <submittedName>
        <fullName evidence="4">Filamentation induced by cAMP protein Fic</fullName>
    </submittedName>
</protein>
<dbReference type="Gene3D" id="1.10.3290.10">
    <property type="entry name" value="Fido-like domain"/>
    <property type="match status" value="1"/>
</dbReference>
<accession>C7R545</accession>
<keyword evidence="2" id="KW-0547">Nucleotide-binding</keyword>
<dbReference type="KEGG" id="jde:Jden_0044"/>
<feature type="binding site" evidence="2">
    <location>
        <begin position="250"/>
        <end position="257"/>
    </location>
    <ligand>
        <name>ATP</name>
        <dbReference type="ChEBI" id="CHEBI:30616"/>
    </ligand>
</feature>
<dbReference type="PROSITE" id="PS51459">
    <property type="entry name" value="FIDO"/>
    <property type="match status" value="1"/>
</dbReference>
<feature type="domain" description="Fido" evidence="3">
    <location>
        <begin position="160"/>
        <end position="310"/>
    </location>
</feature>
<evidence type="ECO:0000313" key="5">
    <source>
        <dbReference type="Proteomes" id="UP000000628"/>
    </source>
</evidence>
<feature type="active site" evidence="1">
    <location>
        <position position="246"/>
    </location>
</feature>
<evidence type="ECO:0000313" key="4">
    <source>
        <dbReference type="EMBL" id="ACV07723.1"/>
    </source>
</evidence>
<dbReference type="Pfam" id="PF02661">
    <property type="entry name" value="Fic"/>
    <property type="match status" value="1"/>
</dbReference>
<dbReference type="AlphaFoldDB" id="C7R545"/>
<dbReference type="GO" id="GO:0005524">
    <property type="term" value="F:ATP binding"/>
    <property type="evidence" value="ECO:0007669"/>
    <property type="project" value="UniProtKB-KW"/>
</dbReference>
<dbReference type="HOGENOM" id="CLU_047250_1_0_11"/>
<keyword evidence="2" id="KW-0067">ATP-binding</keyword>
<proteinExistence type="predicted"/>
<evidence type="ECO:0000256" key="2">
    <source>
        <dbReference type="PIRSR" id="PIRSR640198-2"/>
    </source>
</evidence>
<keyword evidence="5" id="KW-1185">Reference proteome</keyword>
<dbReference type="EMBL" id="CP001706">
    <property type="protein sequence ID" value="ACV07723.1"/>
    <property type="molecule type" value="Genomic_DNA"/>
</dbReference>
<name>C7R545_JONDD</name>
<dbReference type="eggNOG" id="COG3177">
    <property type="taxonomic scope" value="Bacteria"/>
</dbReference>
<dbReference type="Proteomes" id="UP000000628">
    <property type="component" value="Chromosome"/>
</dbReference>